<sequence length="140" mass="15569">MAPHSNPIILTQFDRDRLARLLEALRARPGGDSPNLEALETELERADVVKPGEIPPNVVTMNSKVELIDLDTEERLCVTVVFPGIADVKSGRISVLAPMGLALLGCREADEVEWPTPSRTRRLRLERIVYQPEASGRFDL</sequence>
<dbReference type="GO" id="GO:0070063">
    <property type="term" value="F:RNA polymerase binding"/>
    <property type="evidence" value="ECO:0007669"/>
    <property type="project" value="InterPro"/>
</dbReference>
<dbReference type="NCBIfam" id="NF004396">
    <property type="entry name" value="PRK05753.1"/>
    <property type="match status" value="1"/>
</dbReference>
<dbReference type="Proteomes" id="UP000075420">
    <property type="component" value="Unassembled WGS sequence"/>
</dbReference>
<dbReference type="SUPFAM" id="SSF54534">
    <property type="entry name" value="FKBP-like"/>
    <property type="match status" value="1"/>
</dbReference>
<dbReference type="InterPro" id="IPR001437">
    <property type="entry name" value="Tscrpt_elong_fac_GreA/B_C"/>
</dbReference>
<dbReference type="EMBL" id="JELY01002526">
    <property type="protein sequence ID" value="KYF52272.1"/>
    <property type="molecule type" value="Genomic_DNA"/>
</dbReference>
<dbReference type="GO" id="GO:0006354">
    <property type="term" value="P:DNA-templated transcription elongation"/>
    <property type="evidence" value="ECO:0007669"/>
    <property type="project" value="TreeGrafter"/>
</dbReference>
<dbReference type="Pfam" id="PF01272">
    <property type="entry name" value="GreA_GreB"/>
    <property type="match status" value="1"/>
</dbReference>
<dbReference type="Pfam" id="PF14760">
    <property type="entry name" value="Rnk_N"/>
    <property type="match status" value="1"/>
</dbReference>
<evidence type="ECO:0000259" key="2">
    <source>
        <dbReference type="Pfam" id="PF14760"/>
    </source>
</evidence>
<comment type="caution">
    <text evidence="3">The sequence shown here is derived from an EMBL/GenBank/DDBJ whole genome shotgun (WGS) entry which is preliminary data.</text>
</comment>
<evidence type="ECO:0000259" key="1">
    <source>
        <dbReference type="Pfam" id="PF01272"/>
    </source>
</evidence>
<dbReference type="PANTHER" id="PTHR30437">
    <property type="entry name" value="TRANSCRIPTION ELONGATION FACTOR GREA"/>
    <property type="match status" value="1"/>
</dbReference>
<evidence type="ECO:0000313" key="4">
    <source>
        <dbReference type="Proteomes" id="UP000075420"/>
    </source>
</evidence>
<gene>
    <name evidence="3" type="ORF">BE08_27000</name>
</gene>
<name>A0A150P996_SORCE</name>
<dbReference type="GO" id="GO:0032784">
    <property type="term" value="P:regulation of DNA-templated transcription elongation"/>
    <property type="evidence" value="ECO:0007669"/>
    <property type="project" value="InterPro"/>
</dbReference>
<keyword evidence="3" id="KW-0648">Protein biosynthesis</keyword>
<dbReference type="GO" id="GO:0003746">
    <property type="term" value="F:translation elongation factor activity"/>
    <property type="evidence" value="ECO:0007669"/>
    <property type="project" value="UniProtKB-KW"/>
</dbReference>
<dbReference type="AlphaFoldDB" id="A0A150P996"/>
<dbReference type="InterPro" id="IPR023459">
    <property type="entry name" value="Tscrpt_elong_fac_GreA/B_fam"/>
</dbReference>
<dbReference type="GO" id="GO:0003677">
    <property type="term" value="F:DNA binding"/>
    <property type="evidence" value="ECO:0007669"/>
    <property type="project" value="InterPro"/>
</dbReference>
<dbReference type="Gene3D" id="3.10.50.30">
    <property type="entry name" value="Transcription elongation factor, GreA/GreB, C-terminal domain"/>
    <property type="match status" value="1"/>
</dbReference>
<dbReference type="Gene3D" id="1.10.286.20">
    <property type="match status" value="1"/>
</dbReference>
<protein>
    <submittedName>
        <fullName evidence="3">Transcription elongation factor GreAB</fullName>
    </submittedName>
</protein>
<evidence type="ECO:0000313" key="3">
    <source>
        <dbReference type="EMBL" id="KYF52272.1"/>
    </source>
</evidence>
<feature type="domain" description="Regulator of nucleoside diphosphate kinase N-terminal" evidence="2">
    <location>
        <begin position="7"/>
        <end position="49"/>
    </location>
</feature>
<proteinExistence type="predicted"/>
<keyword evidence="3" id="KW-0251">Elongation factor</keyword>
<dbReference type="PANTHER" id="PTHR30437:SF5">
    <property type="entry name" value="REGULATOR OF NUCLEOSIDE DIPHOSPHATE KINASE"/>
    <property type="match status" value="1"/>
</dbReference>
<accession>A0A150P996</accession>
<reference evidence="3 4" key="1">
    <citation type="submission" date="2014-02" db="EMBL/GenBank/DDBJ databases">
        <title>The small core and large imbalanced accessory genome model reveals a collaborative survival strategy of Sorangium cellulosum strains in nature.</title>
        <authorList>
            <person name="Han K."/>
            <person name="Peng R."/>
            <person name="Blom J."/>
            <person name="Li Y.-Z."/>
        </authorList>
    </citation>
    <scope>NUCLEOTIDE SEQUENCE [LARGE SCALE GENOMIC DNA]</scope>
    <source>
        <strain evidence="3 4">So0157-25</strain>
    </source>
</reference>
<organism evidence="3 4">
    <name type="scientific">Sorangium cellulosum</name>
    <name type="common">Polyangium cellulosum</name>
    <dbReference type="NCBI Taxonomy" id="56"/>
    <lineage>
        <taxon>Bacteria</taxon>
        <taxon>Pseudomonadati</taxon>
        <taxon>Myxococcota</taxon>
        <taxon>Polyangia</taxon>
        <taxon>Polyangiales</taxon>
        <taxon>Polyangiaceae</taxon>
        <taxon>Sorangium</taxon>
    </lineage>
</organism>
<dbReference type="InterPro" id="IPR036953">
    <property type="entry name" value="GreA/GreB_C_sf"/>
</dbReference>
<feature type="domain" description="Transcription elongation factor GreA/GreB C-terminal" evidence="1">
    <location>
        <begin position="56"/>
        <end position="126"/>
    </location>
</feature>
<dbReference type="InterPro" id="IPR029462">
    <property type="entry name" value="Rnk_N"/>
</dbReference>